<evidence type="ECO:0000256" key="3">
    <source>
        <dbReference type="ARBA" id="ARBA00012071"/>
    </source>
</evidence>
<dbReference type="GO" id="GO:0005886">
    <property type="term" value="C:plasma membrane"/>
    <property type="evidence" value="ECO:0007669"/>
    <property type="project" value="TreeGrafter"/>
</dbReference>
<organism evidence="15 16">
    <name type="scientific">Arachidicoccus rhizosphaerae</name>
    <dbReference type="NCBI Taxonomy" id="551991"/>
    <lineage>
        <taxon>Bacteria</taxon>
        <taxon>Pseudomonadati</taxon>
        <taxon>Bacteroidota</taxon>
        <taxon>Chitinophagia</taxon>
        <taxon>Chitinophagales</taxon>
        <taxon>Chitinophagaceae</taxon>
        <taxon>Arachidicoccus</taxon>
    </lineage>
</organism>
<comment type="catalytic activity">
    <reaction evidence="13">
        <text>a lipid A disaccharide + ATP = a lipid IVA + ADP + H(+)</text>
        <dbReference type="Rhea" id="RHEA:67840"/>
        <dbReference type="ChEBI" id="CHEBI:15378"/>
        <dbReference type="ChEBI" id="CHEBI:30616"/>
        <dbReference type="ChEBI" id="CHEBI:176343"/>
        <dbReference type="ChEBI" id="CHEBI:176425"/>
        <dbReference type="ChEBI" id="CHEBI:456216"/>
        <dbReference type="EC" id="2.7.1.130"/>
    </reaction>
</comment>
<evidence type="ECO:0000256" key="13">
    <source>
        <dbReference type="HAMAP-Rule" id="MF_00409"/>
    </source>
</evidence>
<dbReference type="NCBIfam" id="TIGR00682">
    <property type="entry name" value="lpxK"/>
    <property type="match status" value="1"/>
</dbReference>
<evidence type="ECO:0000256" key="7">
    <source>
        <dbReference type="ARBA" id="ARBA00022679"/>
    </source>
</evidence>
<keyword evidence="14" id="KW-0812">Transmembrane</keyword>
<name>A0A1H4C405_9BACT</name>
<evidence type="ECO:0000256" key="6">
    <source>
        <dbReference type="ARBA" id="ARBA00022556"/>
    </source>
</evidence>
<dbReference type="InterPro" id="IPR003758">
    <property type="entry name" value="LpxK"/>
</dbReference>
<sequence length="355" mass="40624">MSSANRKKKFWQYLLLPFAWLYGGVIYLRHFLFDSGLLPSQSFAIPVICVGNLSTGGTGKTPTVLYLLNLLKNKRVATLSRGYKRKTKGFLIADATTGADRIGDEPFLFYQKFPDAVISVGEDRTSAIRQLLEPTPGPEVILLDDGYQHRKVKPGFSILLTDFNDLFTEDFFLPAGHLRDSRTAARRAQMILVTKCPRQISLADKEKITGELIKYGPKIVFFSNISYQTPYCLKDGHLAKMDQPLHILLVHGIARAKTLRAYTKELDPDFMEIAFEDHHNYTKADMERIRANFQKLPSGAKMILTTEKDSVKLVPFKQQLEDLPFYILPIELDILFRQKEDFDQTILRYINNHKK</sequence>
<dbReference type="GO" id="GO:0009245">
    <property type="term" value="P:lipid A biosynthetic process"/>
    <property type="evidence" value="ECO:0007669"/>
    <property type="project" value="UniProtKB-UniRule"/>
</dbReference>
<dbReference type="GO" id="GO:0009244">
    <property type="term" value="P:lipopolysaccharide core region biosynthetic process"/>
    <property type="evidence" value="ECO:0007669"/>
    <property type="project" value="TreeGrafter"/>
</dbReference>
<protein>
    <recommendedName>
        <fullName evidence="4 13">Tetraacyldisaccharide 4'-kinase</fullName>
        <ecNumber evidence="3 13">2.7.1.130</ecNumber>
    </recommendedName>
    <alternativeName>
        <fullName evidence="12 13">Lipid A 4'-kinase</fullName>
    </alternativeName>
</protein>
<dbReference type="AlphaFoldDB" id="A0A1H4C405"/>
<comment type="similarity">
    <text evidence="13">Belongs to the LpxK family.</text>
</comment>
<dbReference type="UniPathway" id="UPA00359">
    <property type="reaction ID" value="UER00482"/>
</dbReference>
<dbReference type="EC" id="2.7.1.130" evidence="3 13"/>
<evidence type="ECO:0000256" key="9">
    <source>
        <dbReference type="ARBA" id="ARBA00022777"/>
    </source>
</evidence>
<gene>
    <name evidence="13" type="primary">lpxK</name>
    <name evidence="15" type="ORF">SAMN05192529_12720</name>
</gene>
<keyword evidence="7 13" id="KW-0808">Transferase</keyword>
<evidence type="ECO:0000256" key="10">
    <source>
        <dbReference type="ARBA" id="ARBA00022840"/>
    </source>
</evidence>
<dbReference type="OrthoDB" id="9766423at2"/>
<dbReference type="Proteomes" id="UP000199041">
    <property type="component" value="Unassembled WGS sequence"/>
</dbReference>
<proteinExistence type="inferred from homology"/>
<dbReference type="PANTHER" id="PTHR42724">
    <property type="entry name" value="TETRAACYLDISACCHARIDE 4'-KINASE"/>
    <property type="match status" value="1"/>
</dbReference>
<dbReference type="RefSeq" id="WP_091400736.1">
    <property type="nucleotide sequence ID" value="NZ_FNQY01000027.1"/>
</dbReference>
<dbReference type="Pfam" id="PF02606">
    <property type="entry name" value="LpxK"/>
    <property type="match status" value="1"/>
</dbReference>
<keyword evidence="14" id="KW-1133">Transmembrane helix</keyword>
<evidence type="ECO:0000256" key="14">
    <source>
        <dbReference type="SAM" id="Phobius"/>
    </source>
</evidence>
<dbReference type="InterPro" id="IPR027417">
    <property type="entry name" value="P-loop_NTPase"/>
</dbReference>
<dbReference type="GO" id="GO:0009029">
    <property type="term" value="F:lipid-A 4'-kinase activity"/>
    <property type="evidence" value="ECO:0007669"/>
    <property type="project" value="UniProtKB-UniRule"/>
</dbReference>
<keyword evidence="6 13" id="KW-0441">Lipid A biosynthesis</keyword>
<dbReference type="HAMAP" id="MF_00409">
    <property type="entry name" value="LpxK"/>
    <property type="match status" value="1"/>
</dbReference>
<keyword evidence="14" id="KW-0472">Membrane</keyword>
<comment type="pathway">
    <text evidence="2 13">Glycolipid biosynthesis; lipid IV(A) biosynthesis; lipid IV(A) from (3R)-3-hydroxytetradecanoyl-[acyl-carrier-protein] and UDP-N-acetyl-alpha-D-glucosamine: step 6/6.</text>
</comment>
<accession>A0A1H4C405</accession>
<keyword evidence="5 13" id="KW-0444">Lipid biosynthesis</keyword>
<evidence type="ECO:0000256" key="12">
    <source>
        <dbReference type="ARBA" id="ARBA00029757"/>
    </source>
</evidence>
<dbReference type="SUPFAM" id="SSF52540">
    <property type="entry name" value="P-loop containing nucleoside triphosphate hydrolases"/>
    <property type="match status" value="1"/>
</dbReference>
<keyword evidence="16" id="KW-1185">Reference proteome</keyword>
<feature type="transmembrane region" description="Helical" evidence="14">
    <location>
        <begin position="12"/>
        <end position="32"/>
    </location>
</feature>
<dbReference type="STRING" id="551991.SAMN05192529_12720"/>
<evidence type="ECO:0000256" key="8">
    <source>
        <dbReference type="ARBA" id="ARBA00022741"/>
    </source>
</evidence>
<evidence type="ECO:0000313" key="15">
    <source>
        <dbReference type="EMBL" id="SEA55098.1"/>
    </source>
</evidence>
<evidence type="ECO:0000256" key="2">
    <source>
        <dbReference type="ARBA" id="ARBA00004870"/>
    </source>
</evidence>
<comment type="function">
    <text evidence="1 13">Transfers the gamma-phosphate of ATP to the 4'-position of a tetraacyldisaccharide 1-phosphate intermediate (termed DS-1-P) to form tetraacyldisaccharide 1,4'-bis-phosphate (lipid IVA).</text>
</comment>
<evidence type="ECO:0000256" key="11">
    <source>
        <dbReference type="ARBA" id="ARBA00023098"/>
    </source>
</evidence>
<dbReference type="PANTHER" id="PTHR42724:SF1">
    <property type="entry name" value="TETRAACYLDISACCHARIDE 4'-KINASE, MITOCHONDRIAL-RELATED"/>
    <property type="match status" value="1"/>
</dbReference>
<evidence type="ECO:0000256" key="1">
    <source>
        <dbReference type="ARBA" id="ARBA00002274"/>
    </source>
</evidence>
<keyword evidence="11 13" id="KW-0443">Lipid metabolism</keyword>
<evidence type="ECO:0000256" key="5">
    <source>
        <dbReference type="ARBA" id="ARBA00022516"/>
    </source>
</evidence>
<keyword evidence="9 13" id="KW-0418">Kinase</keyword>
<keyword evidence="10 13" id="KW-0067">ATP-binding</keyword>
<dbReference type="GO" id="GO:0005524">
    <property type="term" value="F:ATP binding"/>
    <property type="evidence" value="ECO:0007669"/>
    <property type="project" value="UniProtKB-UniRule"/>
</dbReference>
<reference evidence="15 16" key="1">
    <citation type="submission" date="2016-10" db="EMBL/GenBank/DDBJ databases">
        <authorList>
            <person name="de Groot N.N."/>
        </authorList>
    </citation>
    <scope>NUCLEOTIDE SEQUENCE [LARGE SCALE GENOMIC DNA]</scope>
    <source>
        <strain evidence="15 16">Vu-144</strain>
    </source>
</reference>
<evidence type="ECO:0000256" key="4">
    <source>
        <dbReference type="ARBA" id="ARBA00016436"/>
    </source>
</evidence>
<keyword evidence="8 13" id="KW-0547">Nucleotide-binding</keyword>
<dbReference type="EMBL" id="FNQY01000027">
    <property type="protein sequence ID" value="SEA55098.1"/>
    <property type="molecule type" value="Genomic_DNA"/>
</dbReference>
<evidence type="ECO:0000313" key="16">
    <source>
        <dbReference type="Proteomes" id="UP000199041"/>
    </source>
</evidence>
<feature type="binding site" evidence="13">
    <location>
        <begin position="54"/>
        <end position="61"/>
    </location>
    <ligand>
        <name>ATP</name>
        <dbReference type="ChEBI" id="CHEBI:30616"/>
    </ligand>
</feature>